<dbReference type="Proteomes" id="UP000716291">
    <property type="component" value="Unassembled WGS sequence"/>
</dbReference>
<feature type="domain" description="TLDc" evidence="11">
    <location>
        <begin position="220"/>
        <end position="395"/>
    </location>
</feature>
<evidence type="ECO:0000256" key="5">
    <source>
        <dbReference type="ARBA" id="ARBA00023136"/>
    </source>
</evidence>
<sequence>MGNQSSREDSKEAQLLSKWSKKEQEQISQSKELPSYFSKELYTSLTEHATRLECLETAYKILKLKEIGSVYPIFQACVEKYNASLEKFVHWTVISSIPLWFQDNKVNVEQYDPTRLVGYFLNYAIEQKKQQEDSIDWLSEDQDERKEEKKENDDWKVKSTSSPSCINRSEFDDWLVTTPSFFSLFYLVTEYAFLGSTEDNLHKRRLDHLASPQLGSSFSELLSPYDYFMLTQHLPPISLSNDTKEIKHQLLFSSKRDGVSWQVFVNKIVGQGATMIVVRAKDGTIFGGYADETWEYQNTDWYGNSSNFLFRLEPSCRAWLGQNTNDHYQYLCWGKKSLPNGFGMGGQFDYCGLWINSDFLHGHSRAGPLCSTYKSPQLTKNDTFLVDQVEGKQKSRLHNSFIYLGDLVWLMRPIEKDQDKMESKGVLNYSEDMEFMEMAGKKMYSKDLAPPEKEKEKVQE</sequence>
<dbReference type="PANTHER" id="PTHR23354">
    <property type="entry name" value="NUCLEOLAR PROTEIN 7/ESTROGEN RECEPTOR COACTIVATOR-RELATED"/>
    <property type="match status" value="1"/>
</dbReference>
<dbReference type="Pfam" id="PF07534">
    <property type="entry name" value="TLD"/>
    <property type="match status" value="1"/>
</dbReference>
<dbReference type="GO" id="GO:0016020">
    <property type="term" value="C:membrane"/>
    <property type="evidence" value="ECO:0007669"/>
    <property type="project" value="UniProtKB-SubCell"/>
</dbReference>
<evidence type="ECO:0000256" key="2">
    <source>
        <dbReference type="ARBA" id="ARBA00004371"/>
    </source>
</evidence>
<feature type="compositionally biased region" description="Basic and acidic residues" evidence="10">
    <location>
        <begin position="1"/>
        <end position="12"/>
    </location>
</feature>
<dbReference type="GO" id="GO:0005634">
    <property type="term" value="C:nucleus"/>
    <property type="evidence" value="ECO:0007669"/>
    <property type="project" value="TreeGrafter"/>
</dbReference>
<evidence type="ECO:0000259" key="11">
    <source>
        <dbReference type="PROSITE" id="PS51886"/>
    </source>
</evidence>
<keyword evidence="4" id="KW-0963">Cytoplasm</keyword>
<feature type="compositionally biased region" description="Basic and acidic residues" evidence="10">
    <location>
        <begin position="143"/>
        <end position="157"/>
    </location>
</feature>
<comment type="caution">
    <text evidence="12">The sequence shown here is derived from an EMBL/GenBank/DDBJ whole genome shotgun (WGS) entry which is preliminary data.</text>
</comment>
<accession>A0A9P6X7S5</accession>
<dbReference type="InterPro" id="IPR006571">
    <property type="entry name" value="TLDc_dom"/>
</dbReference>
<evidence type="ECO:0000256" key="1">
    <source>
        <dbReference type="ARBA" id="ARBA00004370"/>
    </source>
</evidence>
<dbReference type="GO" id="GO:0006979">
    <property type="term" value="P:response to oxidative stress"/>
    <property type="evidence" value="ECO:0007669"/>
    <property type="project" value="TreeGrafter"/>
</dbReference>
<evidence type="ECO:0000256" key="9">
    <source>
        <dbReference type="ARBA" id="ARBA00042134"/>
    </source>
</evidence>
<evidence type="ECO:0000256" key="7">
    <source>
        <dbReference type="ARBA" id="ARBA00039594"/>
    </source>
</evidence>
<dbReference type="AlphaFoldDB" id="A0A9P6X7S5"/>
<evidence type="ECO:0000256" key="8">
    <source>
        <dbReference type="ARBA" id="ARBA00041780"/>
    </source>
</evidence>
<dbReference type="PANTHER" id="PTHR23354:SF131">
    <property type="entry name" value="MTOR-ASSOCIATED PROTEIN MEAK7"/>
    <property type="match status" value="1"/>
</dbReference>
<organism evidence="12 13">
    <name type="scientific">Rhizopus oryzae</name>
    <name type="common">Mucormycosis agent</name>
    <name type="synonym">Rhizopus arrhizus var. delemar</name>
    <dbReference type="NCBI Taxonomy" id="64495"/>
    <lineage>
        <taxon>Eukaryota</taxon>
        <taxon>Fungi</taxon>
        <taxon>Fungi incertae sedis</taxon>
        <taxon>Mucoromycota</taxon>
        <taxon>Mucoromycotina</taxon>
        <taxon>Mucoromycetes</taxon>
        <taxon>Mucorales</taxon>
        <taxon>Mucorineae</taxon>
        <taxon>Rhizopodaceae</taxon>
        <taxon>Rhizopus</taxon>
    </lineage>
</organism>
<keyword evidence="13" id="KW-1185">Reference proteome</keyword>
<name>A0A9P6X7S5_RHIOR</name>
<dbReference type="GO" id="GO:0005737">
    <property type="term" value="C:cytoplasm"/>
    <property type="evidence" value="ECO:0007669"/>
    <property type="project" value="UniProtKB-SubCell"/>
</dbReference>
<keyword evidence="6" id="KW-0458">Lysosome</keyword>
<gene>
    <name evidence="12" type="ORF">G6F64_006994</name>
</gene>
<dbReference type="SMART" id="SM00584">
    <property type="entry name" value="TLDc"/>
    <property type="match status" value="1"/>
</dbReference>
<feature type="region of interest" description="Disordered" evidence="10">
    <location>
        <begin position="1"/>
        <end position="28"/>
    </location>
</feature>
<proteinExistence type="predicted"/>
<evidence type="ECO:0000256" key="4">
    <source>
        <dbReference type="ARBA" id="ARBA00022490"/>
    </source>
</evidence>
<protein>
    <recommendedName>
        <fullName evidence="7">MTOR-associated protein MEAK7</fullName>
    </recommendedName>
    <alternativeName>
        <fullName evidence="9">TBC/LysM-associated domain-containing protein 1</fullName>
    </alternativeName>
    <alternativeName>
        <fullName evidence="8">TLD domain-containing protein 1</fullName>
    </alternativeName>
</protein>
<feature type="region of interest" description="Disordered" evidence="10">
    <location>
        <begin position="140"/>
        <end position="161"/>
    </location>
</feature>
<dbReference type="OrthoDB" id="26679at2759"/>
<evidence type="ECO:0000256" key="3">
    <source>
        <dbReference type="ARBA" id="ARBA00004496"/>
    </source>
</evidence>
<evidence type="ECO:0000256" key="6">
    <source>
        <dbReference type="ARBA" id="ARBA00023228"/>
    </source>
</evidence>
<reference evidence="12" key="1">
    <citation type="journal article" date="2020" name="Microb. Genom.">
        <title>Genetic diversity of clinical and environmental Mucorales isolates obtained from an investigation of mucormycosis cases among solid organ transplant recipients.</title>
        <authorList>
            <person name="Nguyen M.H."/>
            <person name="Kaul D."/>
            <person name="Muto C."/>
            <person name="Cheng S.J."/>
            <person name="Richter R.A."/>
            <person name="Bruno V.M."/>
            <person name="Liu G."/>
            <person name="Beyhan S."/>
            <person name="Sundermann A.J."/>
            <person name="Mounaud S."/>
            <person name="Pasculle A.W."/>
            <person name="Nierman W.C."/>
            <person name="Driscoll E."/>
            <person name="Cumbie R."/>
            <person name="Clancy C.J."/>
            <person name="Dupont C.L."/>
        </authorList>
    </citation>
    <scope>NUCLEOTIDE SEQUENCE</scope>
    <source>
        <strain evidence="12">GL11</strain>
    </source>
</reference>
<keyword evidence="5" id="KW-0472">Membrane</keyword>
<dbReference type="PROSITE" id="PS51886">
    <property type="entry name" value="TLDC"/>
    <property type="match status" value="1"/>
</dbReference>
<evidence type="ECO:0000313" key="12">
    <source>
        <dbReference type="EMBL" id="KAG1307205.1"/>
    </source>
</evidence>
<dbReference type="EMBL" id="JAANQT010000987">
    <property type="protein sequence ID" value="KAG1307205.1"/>
    <property type="molecule type" value="Genomic_DNA"/>
</dbReference>
<comment type="subcellular location">
    <subcellularLocation>
        <location evidence="3">Cytoplasm</location>
    </subcellularLocation>
    <subcellularLocation>
        <location evidence="2">Lysosome</location>
    </subcellularLocation>
    <subcellularLocation>
        <location evidence="1">Membrane</location>
    </subcellularLocation>
</comment>
<evidence type="ECO:0000313" key="13">
    <source>
        <dbReference type="Proteomes" id="UP000716291"/>
    </source>
</evidence>
<evidence type="ECO:0000256" key="10">
    <source>
        <dbReference type="SAM" id="MobiDB-lite"/>
    </source>
</evidence>